<reference evidence="4 7" key="2">
    <citation type="submission" date="2020-07" db="EMBL/GenBank/DDBJ databases">
        <title>Sequencing the genomes of 1000 actinobacteria strains.</title>
        <authorList>
            <person name="Klenk H.-P."/>
        </authorList>
    </citation>
    <scope>NUCLEOTIDE SEQUENCE [LARGE SCALE GENOMIC DNA]</scope>
    <source>
        <strain evidence="4 7">DSM 45117</strain>
    </source>
</reference>
<evidence type="ECO:0000259" key="3">
    <source>
        <dbReference type="Pfam" id="PF16347"/>
    </source>
</evidence>
<dbReference type="STRING" id="504797.SAMN05421678_12460"/>
<dbReference type="InterPro" id="IPR017850">
    <property type="entry name" value="Alkaline_phosphatase_core_sf"/>
</dbReference>
<dbReference type="PANTHER" id="PTHR43108">
    <property type="entry name" value="N-ACETYLGLUCOSAMINE-6-SULFATASE FAMILY MEMBER"/>
    <property type="match status" value="1"/>
</dbReference>
<dbReference type="EMBL" id="FOOI01000024">
    <property type="protein sequence ID" value="SFH62133.1"/>
    <property type="molecule type" value="Genomic_DNA"/>
</dbReference>
<evidence type="ECO:0000313" key="5">
    <source>
        <dbReference type="EMBL" id="SFH62133.1"/>
    </source>
</evidence>
<dbReference type="Proteomes" id="UP000199052">
    <property type="component" value="Unassembled WGS sequence"/>
</dbReference>
<evidence type="ECO:0000313" key="6">
    <source>
        <dbReference type="Proteomes" id="UP000199052"/>
    </source>
</evidence>
<dbReference type="EMBL" id="JACBZA010000001">
    <property type="protein sequence ID" value="NYH86410.1"/>
    <property type="molecule type" value="Genomic_DNA"/>
</dbReference>
<name>A0A1I3BIP4_9ACTN</name>
<accession>A0A1I3BIP4</accession>
<evidence type="ECO:0000313" key="4">
    <source>
        <dbReference type="EMBL" id="NYH86410.1"/>
    </source>
</evidence>
<protein>
    <submittedName>
        <fullName evidence="4 5">Arylsulfatase A</fullName>
    </submittedName>
</protein>
<keyword evidence="7" id="KW-1185">Reference proteome</keyword>
<evidence type="ECO:0000313" key="7">
    <source>
        <dbReference type="Proteomes" id="UP000533017"/>
    </source>
</evidence>
<feature type="domain" description="N-sulphoglucosamine sulphohydrolase C-terminal" evidence="3">
    <location>
        <begin position="301"/>
        <end position="467"/>
    </location>
</feature>
<evidence type="ECO:0000256" key="1">
    <source>
        <dbReference type="ARBA" id="ARBA00008779"/>
    </source>
</evidence>
<dbReference type="InterPro" id="IPR032506">
    <property type="entry name" value="SGSH_C"/>
</dbReference>
<dbReference type="CDD" id="cd16031">
    <property type="entry name" value="G6S_like"/>
    <property type="match status" value="1"/>
</dbReference>
<reference evidence="5 6" key="1">
    <citation type="submission" date="2016-10" db="EMBL/GenBank/DDBJ databases">
        <authorList>
            <person name="de Groot N.N."/>
        </authorList>
    </citation>
    <scope>NUCLEOTIDE SEQUENCE [LARGE SCALE GENOMIC DNA]</scope>
    <source>
        <strain evidence="5 6">CPCC 202808</strain>
    </source>
</reference>
<dbReference type="SUPFAM" id="SSF53649">
    <property type="entry name" value="Alkaline phosphatase-like"/>
    <property type="match status" value="1"/>
</dbReference>
<dbReference type="Pfam" id="PF01663">
    <property type="entry name" value="Phosphodiest"/>
    <property type="match status" value="1"/>
</dbReference>
<dbReference type="GO" id="GO:0016787">
    <property type="term" value="F:hydrolase activity"/>
    <property type="evidence" value="ECO:0007669"/>
    <property type="project" value="UniProtKB-KW"/>
</dbReference>
<dbReference type="InterPro" id="IPR024607">
    <property type="entry name" value="Sulfatase_CS"/>
</dbReference>
<dbReference type="PROSITE" id="PS00149">
    <property type="entry name" value="SULFATASE_2"/>
    <property type="match status" value="1"/>
</dbReference>
<comment type="similarity">
    <text evidence="1">Belongs to the sulfatase family.</text>
</comment>
<keyword evidence="2" id="KW-0378">Hydrolase</keyword>
<dbReference type="PANTHER" id="PTHR43108:SF6">
    <property type="entry name" value="N-SULPHOGLUCOSAMINE SULPHOHYDROLASE"/>
    <property type="match status" value="1"/>
</dbReference>
<dbReference type="RefSeq" id="WP_237769118.1">
    <property type="nucleotide sequence ID" value="NZ_FOOI01000024.1"/>
</dbReference>
<gene>
    <name evidence="4" type="ORF">FHR37_005261</name>
    <name evidence="5" type="ORF">SAMN05421678_12460</name>
</gene>
<dbReference type="Pfam" id="PF16347">
    <property type="entry name" value="SGSH_C"/>
    <property type="match status" value="1"/>
</dbReference>
<dbReference type="PROSITE" id="PS00523">
    <property type="entry name" value="SULFATASE_1"/>
    <property type="match status" value="1"/>
</dbReference>
<dbReference type="InterPro" id="IPR002591">
    <property type="entry name" value="Phosphodiest/P_Trfase"/>
</dbReference>
<organism evidence="5 6">
    <name type="scientific">Actinopolymorpha cephalotaxi</name>
    <dbReference type="NCBI Taxonomy" id="504797"/>
    <lineage>
        <taxon>Bacteria</taxon>
        <taxon>Bacillati</taxon>
        <taxon>Actinomycetota</taxon>
        <taxon>Actinomycetes</taxon>
        <taxon>Propionibacteriales</taxon>
        <taxon>Actinopolymorphaceae</taxon>
        <taxon>Actinopolymorpha</taxon>
    </lineage>
</organism>
<dbReference type="AlphaFoldDB" id="A0A1I3BIP4"/>
<sequence length="477" mass="54907">MPTDQRPDRRPNRPNIVMVLTDDHAAHAISAYDDTLLQTPNLDRLADEGMRFDATYCTNALCAPSRASILTGTYSHVNGVRTLTTYFDAAQPTFVSMLRDAGYQTWLAGKWHLGHGGEHDPQGFDHWEVLDGQGPYWDPELISEHGRRTVPGYTTTILTDLAIERIRERDPDRPFCLLLHHKAPHRSWDPDTAHAKLFADEDLPEPATLFDDHAGHGRAAREARMRIGRDLNERDLKEPFPPGLTEPERTRWAYQRYLKDYLRCVVSVDENTGRLLDVLDDEGLRDDTVVVYSSDQGFFLGDHGWYDKRFMYDESLRMPLLVRYPPEVPAGSTTDAMALNIDFAQTFLDYAGLEPLPRMQGESLRPILRGERPDGWRDSIYYRYWEHDDEPHHVEAHYGVRTQRYKLIYYYARGFGLPGASERTMSPEWELFDLERDPAELHNVWADPAYAAVREELRAELARLQAQYADDPCDDLA</sequence>
<evidence type="ECO:0000256" key="2">
    <source>
        <dbReference type="ARBA" id="ARBA00022801"/>
    </source>
</evidence>
<dbReference type="Gene3D" id="3.40.720.10">
    <property type="entry name" value="Alkaline Phosphatase, subunit A"/>
    <property type="match status" value="1"/>
</dbReference>
<dbReference type="Proteomes" id="UP000533017">
    <property type="component" value="Unassembled WGS sequence"/>
</dbReference>
<proteinExistence type="inferred from homology"/>